<protein>
    <submittedName>
        <fullName evidence="1">Uncharacterized protein</fullName>
    </submittedName>
</protein>
<accession>A0AAN6ZSK0</accession>
<sequence length="304" mass="34688">MASLASRRRYPFKGTQRQYVKHLEERVGFWQSCATRAEKQLAIPLSQAAIQHSQTIPPVPNGILDLAFNVETPETFHYDNRAPIEGPKWEAATSDFLARVPTTEAQWCQRRKEVQLSTPEQMINAFHLLTLRRHHTHSSYPVAKSTASPLEAVGAYTNLLDFLQRASTCSTQLYNYSQLLFFCVCCVARRNGLTVEEVDKIVEQQLPERKGSSKYMSRLRRAAQWTAQLIDELEDTLGHLAPSLFLLCKLVGLTTCTYTAKLVDSARFLGVWLDWKLSWKAHCRVVERKLKTQDFTLSRIAAKT</sequence>
<name>A0AAN6ZSK0_9PEZI</name>
<reference evidence="1" key="1">
    <citation type="journal article" date="2023" name="Mol. Phylogenet. Evol.">
        <title>Genome-scale phylogeny and comparative genomics of the fungal order Sordariales.</title>
        <authorList>
            <person name="Hensen N."/>
            <person name="Bonometti L."/>
            <person name="Westerberg I."/>
            <person name="Brannstrom I.O."/>
            <person name="Guillou S."/>
            <person name="Cros-Aarteil S."/>
            <person name="Calhoun S."/>
            <person name="Haridas S."/>
            <person name="Kuo A."/>
            <person name="Mondo S."/>
            <person name="Pangilinan J."/>
            <person name="Riley R."/>
            <person name="LaButti K."/>
            <person name="Andreopoulos B."/>
            <person name="Lipzen A."/>
            <person name="Chen C."/>
            <person name="Yan M."/>
            <person name="Daum C."/>
            <person name="Ng V."/>
            <person name="Clum A."/>
            <person name="Steindorff A."/>
            <person name="Ohm R.A."/>
            <person name="Martin F."/>
            <person name="Silar P."/>
            <person name="Natvig D.O."/>
            <person name="Lalanne C."/>
            <person name="Gautier V."/>
            <person name="Ament-Velasquez S.L."/>
            <person name="Kruys A."/>
            <person name="Hutchinson M.I."/>
            <person name="Powell A.J."/>
            <person name="Barry K."/>
            <person name="Miller A.N."/>
            <person name="Grigoriev I.V."/>
            <person name="Debuchy R."/>
            <person name="Gladieux P."/>
            <person name="Hiltunen Thoren M."/>
            <person name="Johannesson H."/>
        </authorList>
    </citation>
    <scope>NUCLEOTIDE SEQUENCE</scope>
    <source>
        <strain evidence="1">CBS 538.74</strain>
    </source>
</reference>
<dbReference type="AlphaFoldDB" id="A0AAN6ZSK0"/>
<dbReference type="Proteomes" id="UP001302745">
    <property type="component" value="Unassembled WGS sequence"/>
</dbReference>
<comment type="caution">
    <text evidence="1">The sequence shown here is derived from an EMBL/GenBank/DDBJ whole genome shotgun (WGS) entry which is preliminary data.</text>
</comment>
<organism evidence="1 2">
    <name type="scientific">Chaetomidium leptoderma</name>
    <dbReference type="NCBI Taxonomy" id="669021"/>
    <lineage>
        <taxon>Eukaryota</taxon>
        <taxon>Fungi</taxon>
        <taxon>Dikarya</taxon>
        <taxon>Ascomycota</taxon>
        <taxon>Pezizomycotina</taxon>
        <taxon>Sordariomycetes</taxon>
        <taxon>Sordariomycetidae</taxon>
        <taxon>Sordariales</taxon>
        <taxon>Chaetomiaceae</taxon>
        <taxon>Chaetomidium</taxon>
    </lineage>
</organism>
<proteinExistence type="predicted"/>
<evidence type="ECO:0000313" key="2">
    <source>
        <dbReference type="Proteomes" id="UP001302745"/>
    </source>
</evidence>
<reference evidence="1" key="2">
    <citation type="submission" date="2023-05" db="EMBL/GenBank/DDBJ databases">
        <authorList>
            <consortium name="Lawrence Berkeley National Laboratory"/>
            <person name="Steindorff A."/>
            <person name="Hensen N."/>
            <person name="Bonometti L."/>
            <person name="Westerberg I."/>
            <person name="Brannstrom I.O."/>
            <person name="Guillou S."/>
            <person name="Cros-Aarteil S."/>
            <person name="Calhoun S."/>
            <person name="Haridas S."/>
            <person name="Kuo A."/>
            <person name="Mondo S."/>
            <person name="Pangilinan J."/>
            <person name="Riley R."/>
            <person name="Labutti K."/>
            <person name="Andreopoulos B."/>
            <person name="Lipzen A."/>
            <person name="Chen C."/>
            <person name="Yanf M."/>
            <person name="Daum C."/>
            <person name="Ng V."/>
            <person name="Clum A."/>
            <person name="Ohm R."/>
            <person name="Martin F."/>
            <person name="Silar P."/>
            <person name="Natvig D."/>
            <person name="Lalanne C."/>
            <person name="Gautier V."/>
            <person name="Ament-Velasquez S.L."/>
            <person name="Kruys A."/>
            <person name="Hutchinson M.I."/>
            <person name="Powell A.J."/>
            <person name="Barry K."/>
            <person name="Miller A.N."/>
            <person name="Grigoriev I.V."/>
            <person name="Debuchy R."/>
            <person name="Gladieux P."/>
            <person name="Thoren M.H."/>
            <person name="Johannesson H."/>
        </authorList>
    </citation>
    <scope>NUCLEOTIDE SEQUENCE</scope>
    <source>
        <strain evidence="1">CBS 538.74</strain>
    </source>
</reference>
<gene>
    <name evidence="1" type="ORF">C8A00DRAFT_19672</name>
</gene>
<keyword evidence="2" id="KW-1185">Reference proteome</keyword>
<dbReference type="EMBL" id="MU857349">
    <property type="protein sequence ID" value="KAK4148509.1"/>
    <property type="molecule type" value="Genomic_DNA"/>
</dbReference>
<evidence type="ECO:0000313" key="1">
    <source>
        <dbReference type="EMBL" id="KAK4148509.1"/>
    </source>
</evidence>